<dbReference type="Gene3D" id="3.30.420.10">
    <property type="entry name" value="Ribonuclease H-like superfamily/Ribonuclease H"/>
    <property type="match status" value="1"/>
</dbReference>
<dbReference type="PROSITE" id="PS50164">
    <property type="entry name" value="GIY_YIG"/>
    <property type="match status" value="1"/>
</dbReference>
<dbReference type="FunFam" id="3.30.420.10:FF:000045">
    <property type="entry name" value="3'-5' exonuclease DinG"/>
    <property type="match status" value="1"/>
</dbReference>
<dbReference type="SMART" id="SM00479">
    <property type="entry name" value="EXOIII"/>
    <property type="match status" value="1"/>
</dbReference>
<feature type="domain" description="GIY-YIG" evidence="2">
    <location>
        <begin position="222"/>
        <end position="300"/>
    </location>
</feature>
<dbReference type="GO" id="GO:0004527">
    <property type="term" value="F:exonuclease activity"/>
    <property type="evidence" value="ECO:0007669"/>
    <property type="project" value="UniProtKB-KW"/>
</dbReference>
<keyword evidence="4" id="KW-1185">Reference proteome</keyword>
<name>A0A4Z1E0S4_9MICO</name>
<accession>A0A4Z1E0S4</accession>
<dbReference type="NCBIfam" id="TIGR00573">
    <property type="entry name" value="dnaq"/>
    <property type="match status" value="1"/>
</dbReference>
<dbReference type="SUPFAM" id="SSF82771">
    <property type="entry name" value="GIY-YIG endonuclease"/>
    <property type="match status" value="1"/>
</dbReference>
<gene>
    <name evidence="3" type="ORF">SERN_2432</name>
</gene>
<keyword evidence="1" id="KW-0378">Hydrolase</keyword>
<dbReference type="GO" id="GO:0003677">
    <property type="term" value="F:DNA binding"/>
    <property type="evidence" value="ECO:0007669"/>
    <property type="project" value="InterPro"/>
</dbReference>
<dbReference type="GO" id="GO:0006260">
    <property type="term" value="P:DNA replication"/>
    <property type="evidence" value="ECO:0007669"/>
    <property type="project" value="InterPro"/>
</dbReference>
<evidence type="ECO:0000313" key="3">
    <source>
        <dbReference type="EMBL" id="TGO04839.1"/>
    </source>
</evidence>
<dbReference type="EMBL" id="RHPJ01000003">
    <property type="protein sequence ID" value="TGO04839.1"/>
    <property type="molecule type" value="Genomic_DNA"/>
</dbReference>
<dbReference type="Gene3D" id="3.40.1440.10">
    <property type="entry name" value="GIY-YIG endonuclease"/>
    <property type="match status" value="1"/>
</dbReference>
<dbReference type="InterPro" id="IPR012337">
    <property type="entry name" value="RNaseH-like_sf"/>
</dbReference>
<evidence type="ECO:0000256" key="1">
    <source>
        <dbReference type="ARBA" id="ARBA00022839"/>
    </source>
</evidence>
<dbReference type="NCBIfam" id="NF005905">
    <property type="entry name" value="PRK07883.1-3"/>
    <property type="match status" value="1"/>
</dbReference>
<dbReference type="SUPFAM" id="SSF53098">
    <property type="entry name" value="Ribonuclease H-like"/>
    <property type="match status" value="1"/>
</dbReference>
<dbReference type="InterPro" id="IPR047296">
    <property type="entry name" value="GIY-YIG_UvrC_Cho"/>
</dbReference>
<comment type="caution">
    <text evidence="3">The sequence shown here is derived from an EMBL/GenBank/DDBJ whole genome shotgun (WGS) entry which is preliminary data.</text>
</comment>
<dbReference type="Proteomes" id="UP000297318">
    <property type="component" value="Unassembled WGS sequence"/>
</dbReference>
<dbReference type="SMART" id="SM00465">
    <property type="entry name" value="GIYc"/>
    <property type="match status" value="1"/>
</dbReference>
<protein>
    <submittedName>
        <fullName evidence="3">DNA polymerase III epsilon subunit</fullName>
    </submittedName>
</protein>
<dbReference type="AlphaFoldDB" id="A0A4Z1E0S4"/>
<keyword evidence="1" id="KW-0540">Nuclease</keyword>
<dbReference type="InterPro" id="IPR036397">
    <property type="entry name" value="RNaseH_sf"/>
</dbReference>
<keyword evidence="1" id="KW-0269">Exonuclease</keyword>
<organism evidence="3 4">
    <name type="scientific">Serinibacter arcticus</name>
    <dbReference type="NCBI Taxonomy" id="1655435"/>
    <lineage>
        <taxon>Bacteria</taxon>
        <taxon>Bacillati</taxon>
        <taxon>Actinomycetota</taxon>
        <taxon>Actinomycetes</taxon>
        <taxon>Micrococcales</taxon>
        <taxon>Beutenbergiaceae</taxon>
        <taxon>Serinibacter</taxon>
    </lineage>
</organism>
<dbReference type="InterPro" id="IPR050066">
    <property type="entry name" value="UvrABC_protein_C"/>
</dbReference>
<dbReference type="Pfam" id="PF00929">
    <property type="entry name" value="RNase_T"/>
    <property type="match status" value="1"/>
</dbReference>
<dbReference type="RefSeq" id="WP_135850374.1">
    <property type="nucleotide sequence ID" value="NZ_RHPJ01000003.1"/>
</dbReference>
<dbReference type="NCBIfam" id="NF005907">
    <property type="entry name" value="PRK07883.1-5"/>
    <property type="match status" value="1"/>
</dbReference>
<dbReference type="Pfam" id="PF01541">
    <property type="entry name" value="GIY-YIG"/>
    <property type="match status" value="1"/>
</dbReference>
<dbReference type="CDD" id="cd06127">
    <property type="entry name" value="DEDDh"/>
    <property type="match status" value="1"/>
</dbReference>
<dbReference type="CDD" id="cd10434">
    <property type="entry name" value="GIY-YIG_UvrC_Cho"/>
    <property type="match status" value="1"/>
</dbReference>
<dbReference type="GO" id="GO:0009380">
    <property type="term" value="C:excinuclease repair complex"/>
    <property type="evidence" value="ECO:0007669"/>
    <property type="project" value="TreeGrafter"/>
</dbReference>
<reference evidence="3 4" key="1">
    <citation type="submission" date="2018-11" db="EMBL/GenBank/DDBJ databases">
        <title>Complete genome sequencing of the Actinobacteria Serinibacter sp. K3-2.</title>
        <authorList>
            <person name="Rakitin A.L."/>
            <person name="Beletsky A.V."/>
            <person name="Mardanov A.V."/>
            <person name="Ravin N.V."/>
            <person name="Gromova A.S."/>
            <person name="Filippova S.N."/>
            <person name="Gal'Chenko V.F."/>
        </authorList>
    </citation>
    <scope>NUCLEOTIDE SEQUENCE [LARGE SCALE GENOMIC DNA]</scope>
    <source>
        <strain evidence="3 4">K3-2</strain>
    </source>
</reference>
<dbReference type="OrthoDB" id="9803913at2"/>
<dbReference type="InterPro" id="IPR035901">
    <property type="entry name" value="GIY-YIG_endonuc_sf"/>
</dbReference>
<dbReference type="PANTHER" id="PTHR30562">
    <property type="entry name" value="UVRC/OXIDOREDUCTASE"/>
    <property type="match status" value="1"/>
</dbReference>
<sequence>MTTTLALQPSLLEDGLPLHEVEFVVVDLETTGGSPNADRITEIGAVRVRGGQVLGELGTLVNPDRAIPPQITVLTGITDAMVVDAPRVEDVLATFMEFARGAVLVAHNARFDMGFLRAGCERMGLPWPSPVVVDTVALARRVVTRDEAPNHKLGSLARLFHAAVVPDHRALTDARATVDVLHGLLARLAPLGVTHLEDLVTAADPVPEARRRKATLADGLPSAPGVYQFLDHTGRILYVGTATNLRTRVRSYFTAAEKRKRMAEMVTIAARVHPIVCATPLEASIREIRLIAEHRPPYNRRSRSPGSEPWIRLTDEAFPRASIVRSVPLTQTTGVLGPFRTRSQATLALESIQSVFALRGCTDRLPARPAAGATACSLAELGRCAAPCTGGIDRAGYGAMVAAFAAFCDGETAPLLLHAAQRIGLLSAQHRYEEAARERDRCQALLRGAQRVQRLRALRTEQLVAARPGSGGWEVVVVRHGRLAATAVAPRAADVLGLVDAMVATAEDVPAPTTWSGAALVEETEILSHWLEQPGVRLIALSEGLAPSRPVRGADHALSDLASHLGLPAVEVTEGDGGTAEVGAA</sequence>
<dbReference type="GO" id="GO:0003887">
    <property type="term" value="F:DNA-directed DNA polymerase activity"/>
    <property type="evidence" value="ECO:0007669"/>
    <property type="project" value="InterPro"/>
</dbReference>
<dbReference type="InterPro" id="IPR000305">
    <property type="entry name" value="GIY-YIG_endonuc"/>
</dbReference>
<evidence type="ECO:0000313" key="4">
    <source>
        <dbReference type="Proteomes" id="UP000297318"/>
    </source>
</evidence>
<evidence type="ECO:0000259" key="2">
    <source>
        <dbReference type="PROSITE" id="PS50164"/>
    </source>
</evidence>
<proteinExistence type="predicted"/>
<dbReference type="GO" id="GO:0006289">
    <property type="term" value="P:nucleotide-excision repair"/>
    <property type="evidence" value="ECO:0007669"/>
    <property type="project" value="InterPro"/>
</dbReference>
<dbReference type="InterPro" id="IPR013520">
    <property type="entry name" value="Ribonucl_H"/>
</dbReference>
<dbReference type="PANTHER" id="PTHR30562:SF1">
    <property type="entry name" value="UVRABC SYSTEM PROTEIN C"/>
    <property type="match status" value="1"/>
</dbReference>
<dbReference type="InterPro" id="IPR006054">
    <property type="entry name" value="DnaQ"/>
</dbReference>